<proteinExistence type="predicted"/>
<evidence type="ECO:0000256" key="1">
    <source>
        <dbReference type="ARBA" id="ARBA00023125"/>
    </source>
</evidence>
<reference evidence="3" key="1">
    <citation type="submission" date="2022-10" db="EMBL/GenBank/DDBJ databases">
        <authorList>
            <person name="Aires J."/>
            <person name="Mesa V."/>
        </authorList>
    </citation>
    <scope>NUCLEOTIDE SEQUENCE</scope>
    <source>
        <strain evidence="3">Clostridium neonatale JD116</strain>
    </source>
</reference>
<gene>
    <name evidence="3" type="ORF">CNEO2_490014</name>
</gene>
<dbReference type="RefSeq" id="WP_125149372.1">
    <property type="nucleotide sequence ID" value="NZ_CAKJVF010000247.1"/>
</dbReference>
<dbReference type="Pfam" id="PF02311">
    <property type="entry name" value="AraC_binding"/>
    <property type="match status" value="1"/>
</dbReference>
<dbReference type="Gene3D" id="2.60.120.10">
    <property type="entry name" value="Jelly Rolls"/>
    <property type="match status" value="1"/>
</dbReference>
<organism evidence="3 4">
    <name type="scientific">Clostridium neonatale</name>
    <dbReference type="NCBI Taxonomy" id="137838"/>
    <lineage>
        <taxon>Bacteria</taxon>
        <taxon>Bacillati</taxon>
        <taxon>Bacillota</taxon>
        <taxon>Clostridia</taxon>
        <taxon>Eubacteriales</taxon>
        <taxon>Clostridiaceae</taxon>
        <taxon>Clostridium</taxon>
    </lineage>
</organism>
<comment type="caution">
    <text evidence="3">The sequence shown here is derived from an EMBL/GenBank/DDBJ whole genome shotgun (WGS) entry which is preliminary data.</text>
</comment>
<dbReference type="Proteomes" id="UP001189143">
    <property type="component" value="Unassembled WGS sequence"/>
</dbReference>
<dbReference type="InterPro" id="IPR003313">
    <property type="entry name" value="AraC-bd"/>
</dbReference>
<keyword evidence="1" id="KW-0238">DNA-binding</keyword>
<dbReference type="GO" id="GO:0003677">
    <property type="term" value="F:DNA binding"/>
    <property type="evidence" value="ECO:0007669"/>
    <property type="project" value="UniProtKB-KW"/>
</dbReference>
<dbReference type="EMBL" id="CAMTCP010000247">
    <property type="protein sequence ID" value="CAI3637979.1"/>
    <property type="molecule type" value="Genomic_DNA"/>
</dbReference>
<evidence type="ECO:0000313" key="4">
    <source>
        <dbReference type="Proteomes" id="UP001189143"/>
    </source>
</evidence>
<dbReference type="InterPro" id="IPR014710">
    <property type="entry name" value="RmlC-like_jellyroll"/>
</dbReference>
<feature type="domain" description="AraC-type arabinose-binding/dimerisation" evidence="2">
    <location>
        <begin position="33"/>
        <end position="107"/>
    </location>
</feature>
<dbReference type="AlphaFoldDB" id="A0AAD1YH16"/>
<name>A0AAD1YH16_9CLOT</name>
<dbReference type="InterPro" id="IPR011051">
    <property type="entry name" value="RmlC_Cupin_sf"/>
</dbReference>
<evidence type="ECO:0000313" key="3">
    <source>
        <dbReference type="EMBL" id="CAI3637979.1"/>
    </source>
</evidence>
<evidence type="ECO:0000259" key="2">
    <source>
        <dbReference type="Pfam" id="PF02311"/>
    </source>
</evidence>
<sequence length="137" mass="16292">MKNNDIDSLKENKVHGSSDYPLHIYSYIDKSGNYFVTHHWHKEIELIYIERGDMILTVNKNNYNLHEGEFYLMNIEQMHSISGVTPSLHHAIIFNPNILDFNMFDITQNEIIQKFTSGKFMFPDTNEFDSEQRNYIR</sequence>
<dbReference type="SUPFAM" id="SSF51182">
    <property type="entry name" value="RmlC-like cupins"/>
    <property type="match status" value="1"/>
</dbReference>
<protein>
    <submittedName>
        <fullName evidence="3">AraC family transcriptional regulator</fullName>
    </submittedName>
</protein>
<dbReference type="GO" id="GO:0006355">
    <property type="term" value="P:regulation of DNA-templated transcription"/>
    <property type="evidence" value="ECO:0007669"/>
    <property type="project" value="InterPro"/>
</dbReference>
<accession>A0AAD1YH16</accession>